<name>A0ACC0LK15_RHOML</name>
<comment type="caution">
    <text evidence="1">The sequence shown here is derived from an EMBL/GenBank/DDBJ whole genome shotgun (WGS) entry which is preliminary data.</text>
</comment>
<organism evidence="1 2">
    <name type="scientific">Rhododendron molle</name>
    <name type="common">Chinese azalea</name>
    <name type="synonym">Azalea mollis</name>
    <dbReference type="NCBI Taxonomy" id="49168"/>
    <lineage>
        <taxon>Eukaryota</taxon>
        <taxon>Viridiplantae</taxon>
        <taxon>Streptophyta</taxon>
        <taxon>Embryophyta</taxon>
        <taxon>Tracheophyta</taxon>
        <taxon>Spermatophyta</taxon>
        <taxon>Magnoliopsida</taxon>
        <taxon>eudicotyledons</taxon>
        <taxon>Gunneridae</taxon>
        <taxon>Pentapetalae</taxon>
        <taxon>asterids</taxon>
        <taxon>Ericales</taxon>
        <taxon>Ericaceae</taxon>
        <taxon>Ericoideae</taxon>
        <taxon>Rhodoreae</taxon>
        <taxon>Rhododendron</taxon>
    </lineage>
</organism>
<sequence length="77" mass="8604">MITGYTCHAIQLQNKLRRGVWQNHIVDESELLKEARVVAEIILRNNQDLVSRYKSVSATRFAIPPVSIAAENGEGLA</sequence>
<evidence type="ECO:0000313" key="2">
    <source>
        <dbReference type="Proteomes" id="UP001062846"/>
    </source>
</evidence>
<dbReference type="Proteomes" id="UP001062846">
    <property type="component" value="Chromosome 12"/>
</dbReference>
<protein>
    <submittedName>
        <fullName evidence="1">Uncharacterized protein</fullName>
    </submittedName>
</protein>
<evidence type="ECO:0000313" key="1">
    <source>
        <dbReference type="EMBL" id="KAI8528965.1"/>
    </source>
</evidence>
<reference evidence="1" key="1">
    <citation type="submission" date="2022-02" db="EMBL/GenBank/DDBJ databases">
        <title>Plant Genome Project.</title>
        <authorList>
            <person name="Zhang R.-G."/>
        </authorList>
    </citation>
    <scope>NUCLEOTIDE SEQUENCE</scope>
    <source>
        <strain evidence="1">AT1</strain>
    </source>
</reference>
<dbReference type="EMBL" id="CM046399">
    <property type="protein sequence ID" value="KAI8528965.1"/>
    <property type="molecule type" value="Genomic_DNA"/>
</dbReference>
<proteinExistence type="predicted"/>
<accession>A0ACC0LK15</accession>
<gene>
    <name evidence="1" type="ORF">RHMOL_Rhmol12G0189300</name>
</gene>
<keyword evidence="2" id="KW-1185">Reference proteome</keyword>